<evidence type="ECO:0000313" key="3">
    <source>
        <dbReference type="Proteomes" id="UP000296049"/>
    </source>
</evidence>
<feature type="compositionally biased region" description="Low complexity" evidence="1">
    <location>
        <begin position="347"/>
        <end position="361"/>
    </location>
</feature>
<feature type="compositionally biased region" description="Basic and acidic residues" evidence="1">
    <location>
        <begin position="99"/>
        <end position="114"/>
    </location>
</feature>
<feature type="region of interest" description="Disordered" evidence="1">
    <location>
        <begin position="246"/>
        <end position="292"/>
    </location>
</feature>
<organism evidence="2 3">
    <name type="scientific">Anas platyrhynchos</name>
    <name type="common">Mallard</name>
    <name type="synonym">Anas boschas</name>
    <dbReference type="NCBI Taxonomy" id="8839"/>
    <lineage>
        <taxon>Eukaryota</taxon>
        <taxon>Metazoa</taxon>
        <taxon>Chordata</taxon>
        <taxon>Craniata</taxon>
        <taxon>Vertebrata</taxon>
        <taxon>Euteleostomi</taxon>
        <taxon>Archelosauria</taxon>
        <taxon>Archosauria</taxon>
        <taxon>Dinosauria</taxon>
        <taxon>Saurischia</taxon>
        <taxon>Theropoda</taxon>
        <taxon>Coelurosauria</taxon>
        <taxon>Aves</taxon>
        <taxon>Neognathae</taxon>
        <taxon>Galloanserae</taxon>
        <taxon>Anseriformes</taxon>
        <taxon>Anatidae</taxon>
        <taxon>Anatinae</taxon>
        <taxon>Anas</taxon>
    </lineage>
</organism>
<gene>
    <name evidence="2" type="ORF">Anapl_06849</name>
</gene>
<name>R0LT69_ANAPL</name>
<dbReference type="AlphaFoldDB" id="R0LT69"/>
<evidence type="ECO:0000313" key="2">
    <source>
        <dbReference type="EMBL" id="EOB04950.1"/>
    </source>
</evidence>
<feature type="region of interest" description="Disordered" evidence="1">
    <location>
        <begin position="188"/>
        <end position="213"/>
    </location>
</feature>
<reference evidence="3" key="1">
    <citation type="journal article" date="2013" name="Nat. Genet.">
        <title>The duck genome and transcriptome provide insight into an avian influenza virus reservoir species.</title>
        <authorList>
            <person name="Huang Y."/>
            <person name="Li Y."/>
            <person name="Burt D.W."/>
            <person name="Chen H."/>
            <person name="Zhang Y."/>
            <person name="Qian W."/>
            <person name="Kim H."/>
            <person name="Gan S."/>
            <person name="Zhao Y."/>
            <person name="Li J."/>
            <person name="Yi K."/>
            <person name="Feng H."/>
            <person name="Zhu P."/>
            <person name="Li B."/>
            <person name="Liu Q."/>
            <person name="Fairley S."/>
            <person name="Magor K.E."/>
            <person name="Du Z."/>
            <person name="Hu X."/>
            <person name="Goodman L."/>
            <person name="Tafer H."/>
            <person name="Vignal A."/>
            <person name="Lee T."/>
            <person name="Kim K.W."/>
            <person name="Sheng Z."/>
            <person name="An Y."/>
            <person name="Searle S."/>
            <person name="Herrero J."/>
            <person name="Groenen M.A."/>
            <person name="Crooijmans R.P."/>
            <person name="Faraut T."/>
            <person name="Cai Q."/>
            <person name="Webster R.G."/>
            <person name="Aldridge J.R."/>
            <person name="Warren W.C."/>
            <person name="Bartschat S."/>
            <person name="Kehr S."/>
            <person name="Marz M."/>
            <person name="Stadler P.F."/>
            <person name="Smith J."/>
            <person name="Kraus R.H."/>
            <person name="Zhao Y."/>
            <person name="Ren L."/>
            <person name="Fei J."/>
            <person name="Morisson M."/>
            <person name="Kaiser P."/>
            <person name="Griffin D.K."/>
            <person name="Rao M."/>
            <person name="Pitel F."/>
            <person name="Wang J."/>
            <person name="Li N."/>
        </authorList>
    </citation>
    <scope>NUCLEOTIDE SEQUENCE [LARGE SCALE GENOMIC DNA]</scope>
</reference>
<proteinExistence type="predicted"/>
<feature type="region of interest" description="Disordered" evidence="1">
    <location>
        <begin position="99"/>
        <end position="161"/>
    </location>
</feature>
<evidence type="ECO:0000256" key="1">
    <source>
        <dbReference type="SAM" id="MobiDB-lite"/>
    </source>
</evidence>
<dbReference type="EMBL" id="KB742734">
    <property type="protein sequence ID" value="EOB04950.1"/>
    <property type="molecule type" value="Genomic_DNA"/>
</dbReference>
<sequence length="423" mass="46649">MHSLEQTWVLKQGRYFTTCVLSTMQLLLQEVPLDGGSPAAQGYRGSCRSQVSLLPRLLIPKRREPKVQSQPTENLQGREHQIAPAKEERLFSQICLEKPGNEDSQREGEPRAQQEHQSGCGMPAPSTLHDRHSHQQQEQLPGYREPRYNKSTAVSGNIPTRRAATPLLQRLCWGLEPHVCAKHPVCQRTGHTRPHEGRCPTAPRTKPQKFESRSLDEAEVAEATNGVNKARRFGKIRPRVRAGEHFLSLPSEPPPPGAFGGPSSSEPSLIQRPLGPTSLTGPSAPSPKCLNQRAPTGCAGHAVVSAPRFLEEEALPVVFAITWDRKQHAQGRDAPPAPQVSRGRNGSPSSAMTTSPSSEMAQLTQKSHEIQPANIPEHPSLLSRLTGFKGYIKKTYQTFLDAIPIQPKLKISLDVVTFHRKPD</sequence>
<feature type="region of interest" description="Disordered" evidence="1">
    <location>
        <begin position="60"/>
        <end position="83"/>
    </location>
</feature>
<keyword evidence="3" id="KW-1185">Reference proteome</keyword>
<dbReference type="Proteomes" id="UP000296049">
    <property type="component" value="Unassembled WGS sequence"/>
</dbReference>
<accession>R0LT69</accession>
<feature type="compositionally biased region" description="Polar residues" evidence="1">
    <location>
        <begin position="149"/>
        <end position="158"/>
    </location>
</feature>
<feature type="region of interest" description="Disordered" evidence="1">
    <location>
        <begin position="328"/>
        <end position="378"/>
    </location>
</feature>
<protein>
    <submittedName>
        <fullName evidence="2">Uncharacterized protein</fullName>
    </submittedName>
</protein>